<evidence type="ECO:0000313" key="4">
    <source>
        <dbReference type="Proteomes" id="UP000424872"/>
    </source>
</evidence>
<evidence type="ECO:0000313" key="3">
    <source>
        <dbReference type="EMBL" id="QGR09959.1"/>
    </source>
</evidence>
<reference evidence="4" key="1">
    <citation type="submission" date="2017-11" db="EMBL/GenBank/DDBJ databases">
        <title>Genome sequence of Pantoea sp. MSR2.</title>
        <authorList>
            <person name="Nascimento F.X."/>
        </authorList>
    </citation>
    <scope>NUCLEOTIDE SEQUENCE [LARGE SCALE GENOMIC DNA]</scope>
    <source>
        <strain evidence="4">MSR2</strain>
        <plasmid evidence="4">pmsr2d</plasmid>
    </source>
</reference>
<reference evidence="3" key="2">
    <citation type="journal article" date="2020" name="Environ. Microbiol.">
        <title>The extreme plant-growth-promoting properties of Pantoea phytobeneficialis MSR2 revealed by functional and genomic analysis.</title>
        <authorList>
            <person name="Nascimento F.X."/>
            <person name="Hernandez A.G."/>
            <person name="Glick B.R."/>
            <person name="Rossi M.J."/>
        </authorList>
    </citation>
    <scope>NUCLEOTIDE SEQUENCE</scope>
    <source>
        <strain evidence="3">MSR2</strain>
    </source>
</reference>
<organism evidence="3 4">
    <name type="scientific">Pantoea phytobeneficialis</name>
    <dbReference type="NCBI Taxonomy" id="2052056"/>
    <lineage>
        <taxon>Bacteria</taxon>
        <taxon>Pseudomonadati</taxon>
        <taxon>Pseudomonadota</taxon>
        <taxon>Gammaproteobacteria</taxon>
        <taxon>Enterobacterales</taxon>
        <taxon>Erwiniaceae</taxon>
        <taxon>Pantoea</taxon>
    </lineage>
</organism>
<evidence type="ECO:0000313" key="5">
    <source>
        <dbReference type="Proteomes" id="UP001171299"/>
    </source>
</evidence>
<dbReference type="KEGG" id="ppho:CTZ24_26210"/>
<geneLocation type="plasmid" evidence="4">
    <name>pmsr2d</name>
</geneLocation>
<reference evidence="2" key="3">
    <citation type="submission" date="2023-07" db="EMBL/GenBank/DDBJ databases">
        <title>The extreme plant-growth-promoting properties of Pantoea phytobeneficialis PF55 revealed by functional and genomic analysis.</title>
        <authorList>
            <person name="Nascimento F.X."/>
            <person name="Marcio R.J."/>
        </authorList>
    </citation>
    <scope>NUCLEOTIDE SEQUENCE</scope>
    <source>
        <strain evidence="2">PF55</strain>
    </source>
</reference>
<keyword evidence="5" id="KW-1185">Reference proteome</keyword>
<dbReference type="Pfam" id="PF13280">
    <property type="entry name" value="WYL"/>
    <property type="match status" value="1"/>
</dbReference>
<dbReference type="InterPro" id="IPR026881">
    <property type="entry name" value="WYL_dom"/>
</dbReference>
<dbReference type="PROSITE" id="PS52050">
    <property type="entry name" value="WYL"/>
    <property type="match status" value="1"/>
</dbReference>
<accession>A0AAP9KSC1</accession>
<keyword evidence="3" id="KW-0614">Plasmid</keyword>
<dbReference type="EMBL" id="CP024640">
    <property type="protein sequence ID" value="QGR09959.1"/>
    <property type="molecule type" value="Genomic_DNA"/>
</dbReference>
<protein>
    <submittedName>
        <fullName evidence="3">WYL domain-containing protein</fullName>
    </submittedName>
</protein>
<dbReference type="InterPro" id="IPR051534">
    <property type="entry name" value="CBASS_pafABC_assoc_protein"/>
</dbReference>
<dbReference type="PANTHER" id="PTHR34580:SF1">
    <property type="entry name" value="PROTEIN PAFC"/>
    <property type="match status" value="1"/>
</dbReference>
<evidence type="ECO:0000259" key="1">
    <source>
        <dbReference type="Pfam" id="PF13280"/>
    </source>
</evidence>
<sequence>MAKRPETIETTLLAIELLRRIPRGRKITARELHEQLSHAGIERDLRTIQRHLEMLCNHFDIECDLRNRPYGYRWLENSRGVSLPVLNPQESLLLAMAEAHLKPILPTRLIKSMTGFFTQAQRNLHASGQSRLEAEWPDKVRVVATSQPLLPPPIAEGVFEAVSEALYLNRWLKLTYRNAAGRESENKVMPLGLAQQGPRLYLVCRFDGYDNERSLALNRILAASVSTFSFERPAGFNLKKYDDDGRFGFGEGHQIYLTFEIDRAAGLHLLESPLSIDQTHREIPPDRLEISATVVDSAMLQWFLAAFGDAVSHVQRQPVTEGDAIR</sequence>
<dbReference type="RefSeq" id="WP_208727123.1">
    <property type="nucleotide sequence ID" value="NZ_CP024640.1"/>
</dbReference>
<dbReference type="Proteomes" id="UP001171299">
    <property type="component" value="Unassembled WGS sequence"/>
</dbReference>
<gene>
    <name evidence="3" type="ORF">CTZ24_26210</name>
    <name evidence="2" type="ORF">Q3404_10425</name>
</gene>
<name>A0AAP9KSC1_9GAMM</name>
<feature type="domain" description="WYL" evidence="1">
    <location>
        <begin position="158"/>
        <end position="224"/>
    </location>
</feature>
<dbReference type="Proteomes" id="UP000424872">
    <property type="component" value="Plasmid pMSR2D"/>
</dbReference>
<dbReference type="AlphaFoldDB" id="A0AAP9KSC1"/>
<geneLocation type="plasmid" evidence="3">
    <name>pMSR2D</name>
</geneLocation>
<proteinExistence type="predicted"/>
<dbReference type="EMBL" id="JAUOOM010000008">
    <property type="protein sequence ID" value="MDO6406995.1"/>
    <property type="molecule type" value="Genomic_DNA"/>
</dbReference>
<dbReference type="PANTHER" id="PTHR34580">
    <property type="match status" value="1"/>
</dbReference>
<evidence type="ECO:0000313" key="2">
    <source>
        <dbReference type="EMBL" id="MDO6406995.1"/>
    </source>
</evidence>